<dbReference type="RefSeq" id="WP_341417748.1">
    <property type="nucleotide sequence ID" value="NZ_JBBPCC010000015.1"/>
</dbReference>
<evidence type="ECO:0000256" key="1">
    <source>
        <dbReference type="SAM" id="Phobius"/>
    </source>
</evidence>
<keyword evidence="1" id="KW-0812">Transmembrane</keyword>
<gene>
    <name evidence="2" type="ORF">WMW72_22165</name>
</gene>
<comment type="caution">
    <text evidence="2">The sequence shown here is derived from an EMBL/GenBank/DDBJ whole genome shotgun (WGS) entry which is preliminary data.</text>
</comment>
<sequence length="98" mass="11135">MEPEQKKNREITYQVGWKRGKITLAKPDHASIPDLPQTSDSSERAIQESPLQAWNRMVLWRKAPVPGNAVVLTVCLFALPAVLFTLFVWAVYELSRLS</sequence>
<protein>
    <submittedName>
        <fullName evidence="2">Uncharacterized protein</fullName>
    </submittedName>
</protein>
<proteinExistence type="predicted"/>
<accession>A0ABU9DP17</accession>
<evidence type="ECO:0000313" key="2">
    <source>
        <dbReference type="EMBL" id="MEK8130615.1"/>
    </source>
</evidence>
<dbReference type="Proteomes" id="UP001469365">
    <property type="component" value="Unassembled WGS sequence"/>
</dbReference>
<evidence type="ECO:0000313" key="3">
    <source>
        <dbReference type="Proteomes" id="UP001469365"/>
    </source>
</evidence>
<keyword evidence="1" id="KW-1133">Transmembrane helix</keyword>
<keyword evidence="3" id="KW-1185">Reference proteome</keyword>
<name>A0ABU9DP17_9BACL</name>
<reference evidence="2 3" key="1">
    <citation type="submission" date="2024-04" db="EMBL/GenBank/DDBJ databases">
        <title>draft genome sequnece of Paenibacillus filicis.</title>
        <authorList>
            <person name="Kim D.-U."/>
        </authorList>
    </citation>
    <scope>NUCLEOTIDE SEQUENCE [LARGE SCALE GENOMIC DNA]</scope>
    <source>
        <strain evidence="2 3">KACC14197</strain>
    </source>
</reference>
<organism evidence="2 3">
    <name type="scientific">Paenibacillus filicis</name>
    <dbReference type="NCBI Taxonomy" id="669464"/>
    <lineage>
        <taxon>Bacteria</taxon>
        <taxon>Bacillati</taxon>
        <taxon>Bacillota</taxon>
        <taxon>Bacilli</taxon>
        <taxon>Bacillales</taxon>
        <taxon>Paenibacillaceae</taxon>
        <taxon>Paenibacillus</taxon>
    </lineage>
</organism>
<feature type="transmembrane region" description="Helical" evidence="1">
    <location>
        <begin position="69"/>
        <end position="92"/>
    </location>
</feature>
<dbReference type="EMBL" id="JBBPCC010000015">
    <property type="protein sequence ID" value="MEK8130615.1"/>
    <property type="molecule type" value="Genomic_DNA"/>
</dbReference>
<keyword evidence="1" id="KW-0472">Membrane</keyword>